<dbReference type="InterPro" id="IPR027417">
    <property type="entry name" value="P-loop_NTPase"/>
</dbReference>
<keyword evidence="14" id="KW-1185">Reference proteome</keyword>
<evidence type="ECO:0000256" key="1">
    <source>
        <dbReference type="ARBA" id="ARBA00022490"/>
    </source>
</evidence>
<comment type="subunit">
    <text evidence="10">Monomer. Associates with 30S ribosomal subunit, binds 16S rRNA.</text>
</comment>
<feature type="binding site" evidence="10">
    <location>
        <begin position="114"/>
        <end position="117"/>
    </location>
    <ligand>
        <name>GTP</name>
        <dbReference type="ChEBI" id="CHEBI:37565"/>
    </ligand>
</feature>
<dbReference type="RefSeq" id="WP_176253806.1">
    <property type="nucleotide sequence ID" value="NZ_BAABXL010000001.1"/>
</dbReference>
<evidence type="ECO:0000256" key="4">
    <source>
        <dbReference type="ARBA" id="ARBA00022730"/>
    </source>
</evidence>
<feature type="binding site" evidence="10">
    <location>
        <position position="254"/>
    </location>
    <ligand>
        <name>Zn(2+)</name>
        <dbReference type="ChEBI" id="CHEBI:29105"/>
    </ligand>
</feature>
<dbReference type="InterPro" id="IPR030378">
    <property type="entry name" value="G_CP_dom"/>
</dbReference>
<comment type="function">
    <text evidence="10">One of several proteins that assist in the late maturation steps of the functional core of the 30S ribosomal subunit. Helps release RbfA from mature subunits. May play a role in the assembly of ribosomal proteins into the subunit. Circularly permuted GTPase that catalyzes slow GTP hydrolysis, GTPase activity is stimulated by the 30S ribosomal subunit.</text>
</comment>
<dbReference type="NCBIfam" id="TIGR00157">
    <property type="entry name" value="ribosome small subunit-dependent GTPase A"/>
    <property type="match status" value="1"/>
</dbReference>
<dbReference type="Gene3D" id="1.10.40.50">
    <property type="entry name" value="Probable gtpase engc, domain 3"/>
    <property type="match status" value="1"/>
</dbReference>
<evidence type="ECO:0000313" key="13">
    <source>
        <dbReference type="EMBL" id="GAA6268864.1"/>
    </source>
</evidence>
<feature type="binding site" evidence="10">
    <location>
        <position position="247"/>
    </location>
    <ligand>
        <name>Zn(2+)</name>
        <dbReference type="ChEBI" id="CHEBI:29105"/>
    </ligand>
</feature>
<comment type="caution">
    <text evidence="13">The sequence shown here is derived from an EMBL/GenBank/DDBJ whole genome shotgun (WGS) entry which is preliminary data.</text>
</comment>
<dbReference type="PROSITE" id="PS50936">
    <property type="entry name" value="ENGC_GTPASE"/>
    <property type="match status" value="1"/>
</dbReference>
<dbReference type="PROSITE" id="PS51721">
    <property type="entry name" value="G_CP"/>
    <property type="match status" value="1"/>
</dbReference>
<dbReference type="Pfam" id="PF16745">
    <property type="entry name" value="RsgA_N"/>
    <property type="match status" value="1"/>
</dbReference>
<dbReference type="Gene3D" id="2.40.50.140">
    <property type="entry name" value="Nucleic acid-binding proteins"/>
    <property type="match status" value="1"/>
</dbReference>
<keyword evidence="7 10" id="KW-0862">Zinc</keyword>
<evidence type="ECO:0000256" key="7">
    <source>
        <dbReference type="ARBA" id="ARBA00022833"/>
    </source>
</evidence>
<reference evidence="13 14" key="1">
    <citation type="submission" date="2024-04" db="EMBL/GenBank/DDBJ databases">
        <title>Defined microbial consortia suppress multidrug-resistant proinflammatory Enterobacteriaceae via ecological control.</title>
        <authorList>
            <person name="Furuichi M."/>
            <person name="Kawaguchi T."/>
            <person name="Pust M."/>
            <person name="Yasuma K."/>
            <person name="Plichta D."/>
            <person name="Hasegawa N."/>
            <person name="Ohya T."/>
            <person name="Bhattarai S."/>
            <person name="Sasajima S."/>
            <person name="Aoto Y."/>
            <person name="Tuganbaev T."/>
            <person name="Yaginuma M."/>
            <person name="Ueda M."/>
            <person name="Okahashi N."/>
            <person name="Amafuji K."/>
            <person name="Kiridooshi Y."/>
            <person name="Sugita K."/>
            <person name="Strazar M."/>
            <person name="Skelly A."/>
            <person name="Suda W."/>
            <person name="Hattori M."/>
            <person name="Nakamoto N."/>
            <person name="Caballero S."/>
            <person name="Norman J."/>
            <person name="Olle B."/>
            <person name="Tanoue T."/>
            <person name="Arita M."/>
            <person name="Bucci V."/>
            <person name="Atarashi K."/>
            <person name="Xavier R."/>
            <person name="Honda K."/>
        </authorList>
    </citation>
    <scope>NUCLEOTIDE SEQUENCE [LARGE SCALE GENOMIC DNA]</scope>
    <source>
        <strain evidence="14">f13</strain>
    </source>
</reference>
<dbReference type="SUPFAM" id="SSF52540">
    <property type="entry name" value="P-loop containing nucleoside triphosphate hydrolases"/>
    <property type="match status" value="1"/>
</dbReference>
<feature type="binding site" evidence="10">
    <location>
        <begin position="165"/>
        <end position="173"/>
    </location>
    <ligand>
        <name>GTP</name>
        <dbReference type="ChEBI" id="CHEBI:37565"/>
    </ligand>
</feature>
<dbReference type="CDD" id="cd04466">
    <property type="entry name" value="S1_YloQ_GTPase"/>
    <property type="match status" value="1"/>
</dbReference>
<dbReference type="Gene3D" id="3.40.50.300">
    <property type="entry name" value="P-loop containing nucleotide triphosphate hydrolases"/>
    <property type="match status" value="1"/>
</dbReference>
<gene>
    <name evidence="10 13" type="primary">rsgA</name>
    <name evidence="13" type="ORF">F130042H8_19240</name>
</gene>
<dbReference type="InterPro" id="IPR012340">
    <property type="entry name" value="NA-bd_OB-fold"/>
</dbReference>
<keyword evidence="4 10" id="KW-0699">rRNA-binding</keyword>
<organism evidence="13 14">
    <name type="scientific">Enterocloster alcoholdehydrogenati</name>
    <dbReference type="NCBI Taxonomy" id="2547410"/>
    <lineage>
        <taxon>Bacteria</taxon>
        <taxon>Bacillati</taxon>
        <taxon>Bacillota</taxon>
        <taxon>Clostridia</taxon>
        <taxon>Lachnospirales</taxon>
        <taxon>Lachnospiraceae</taxon>
        <taxon>Enterocloster</taxon>
    </lineage>
</organism>
<dbReference type="Proteomes" id="UP001600894">
    <property type="component" value="Unassembled WGS sequence"/>
</dbReference>
<keyword evidence="2 10" id="KW-0690">Ribosome biogenesis</keyword>
<keyword evidence="1 10" id="KW-0963">Cytoplasm</keyword>
<dbReference type="InterPro" id="IPR010914">
    <property type="entry name" value="RsgA_GTPase_dom"/>
</dbReference>
<evidence type="ECO:0000313" key="14">
    <source>
        <dbReference type="Proteomes" id="UP001600894"/>
    </source>
</evidence>
<keyword evidence="3 10" id="KW-0479">Metal-binding</keyword>
<evidence type="ECO:0000259" key="11">
    <source>
        <dbReference type="PROSITE" id="PS50936"/>
    </source>
</evidence>
<evidence type="ECO:0000259" key="12">
    <source>
        <dbReference type="PROSITE" id="PS51721"/>
    </source>
</evidence>
<accession>A0ABQ0AXU2</accession>
<dbReference type="HAMAP" id="MF_01820">
    <property type="entry name" value="GTPase_RsgA"/>
    <property type="match status" value="1"/>
</dbReference>
<evidence type="ECO:0000256" key="9">
    <source>
        <dbReference type="ARBA" id="ARBA00023134"/>
    </source>
</evidence>
<dbReference type="Pfam" id="PF03193">
    <property type="entry name" value="RsgA_GTPase"/>
    <property type="match status" value="1"/>
</dbReference>
<evidence type="ECO:0000256" key="10">
    <source>
        <dbReference type="HAMAP-Rule" id="MF_01820"/>
    </source>
</evidence>
<dbReference type="EC" id="3.6.1.-" evidence="10"/>
<evidence type="ECO:0000256" key="8">
    <source>
        <dbReference type="ARBA" id="ARBA00022884"/>
    </source>
</evidence>
<dbReference type="EMBL" id="BAABXL010000001">
    <property type="protein sequence ID" value="GAA6268864.1"/>
    <property type="molecule type" value="Genomic_DNA"/>
</dbReference>
<comment type="cofactor">
    <cofactor evidence="10">
        <name>Zn(2+)</name>
        <dbReference type="ChEBI" id="CHEBI:29105"/>
    </cofactor>
    <text evidence="10">Binds 1 zinc ion per subunit.</text>
</comment>
<dbReference type="SUPFAM" id="SSF50249">
    <property type="entry name" value="Nucleic acid-binding proteins"/>
    <property type="match status" value="1"/>
</dbReference>
<sequence>MTGKIIKGIAGFYYVNDGENRVYQCRAKGVFRNRKIKPLVGDNVEFSVLDDETLEGNIDEILPRKNALVRPAVANVDQAMVLFALAQPSPNLNLLDRFLVMMAMEAVPVVICFNKADLGDRAMADAYRKIYEGAGYEVHFISVRKETGMEQVRSLLRGRTTVLAGPSGVGKSSLTNRIQPEASMETGGISRKIERGKHTTRHSELFFVEKDTYMMDTPGFSSMYTPDMEASGLKDFFPEFEAYEEGCRFLGCVHIGERVCGVKAAVNEDKIPQSRYENYRLIYEELKQKRRY</sequence>
<name>A0ABQ0AXU2_9FIRM</name>
<keyword evidence="8 10" id="KW-0694">RNA-binding</keyword>
<feature type="binding site" evidence="10">
    <location>
        <position position="260"/>
    </location>
    <ligand>
        <name>Zn(2+)</name>
        <dbReference type="ChEBI" id="CHEBI:29105"/>
    </ligand>
</feature>
<comment type="subcellular location">
    <subcellularLocation>
        <location evidence="10">Cytoplasm</location>
    </subcellularLocation>
</comment>
<evidence type="ECO:0000256" key="3">
    <source>
        <dbReference type="ARBA" id="ARBA00022723"/>
    </source>
</evidence>
<dbReference type="InterPro" id="IPR004881">
    <property type="entry name" value="Ribosome_biogen_GTPase_RsgA"/>
</dbReference>
<feature type="domain" description="CP-type G" evidence="12">
    <location>
        <begin position="65"/>
        <end position="223"/>
    </location>
</feature>
<comment type="similarity">
    <text evidence="10">Belongs to the TRAFAC class YlqF/YawG GTPase family. RsgA subfamily.</text>
</comment>
<feature type="binding site" evidence="10">
    <location>
        <position position="252"/>
    </location>
    <ligand>
        <name>Zn(2+)</name>
        <dbReference type="ChEBI" id="CHEBI:29105"/>
    </ligand>
</feature>
<dbReference type="InterPro" id="IPR031944">
    <property type="entry name" value="RsgA_N"/>
</dbReference>
<dbReference type="PANTHER" id="PTHR32120:SF11">
    <property type="entry name" value="SMALL RIBOSOMAL SUBUNIT BIOGENESIS GTPASE RSGA 1, MITOCHONDRIAL-RELATED"/>
    <property type="match status" value="1"/>
</dbReference>
<evidence type="ECO:0000256" key="6">
    <source>
        <dbReference type="ARBA" id="ARBA00022801"/>
    </source>
</evidence>
<dbReference type="CDD" id="cd01854">
    <property type="entry name" value="YjeQ_EngC"/>
    <property type="match status" value="1"/>
</dbReference>
<keyword evidence="6 10" id="KW-0378">Hydrolase</keyword>
<evidence type="ECO:0000256" key="2">
    <source>
        <dbReference type="ARBA" id="ARBA00022517"/>
    </source>
</evidence>
<protein>
    <recommendedName>
        <fullName evidence="10">Small ribosomal subunit biogenesis GTPase RsgA</fullName>
        <ecNumber evidence="10">3.6.1.-</ecNumber>
    </recommendedName>
</protein>
<evidence type="ECO:0000256" key="5">
    <source>
        <dbReference type="ARBA" id="ARBA00022741"/>
    </source>
</evidence>
<proteinExistence type="inferred from homology"/>
<keyword evidence="5 10" id="KW-0547">Nucleotide-binding</keyword>
<dbReference type="PANTHER" id="PTHR32120">
    <property type="entry name" value="SMALL RIBOSOMAL SUBUNIT BIOGENESIS GTPASE RSGA"/>
    <property type="match status" value="1"/>
</dbReference>
<keyword evidence="9 10" id="KW-0342">GTP-binding</keyword>
<feature type="domain" description="EngC GTPase" evidence="11">
    <location>
        <begin position="74"/>
        <end position="221"/>
    </location>
</feature>